<dbReference type="EMBL" id="BMAV01024767">
    <property type="protein sequence ID" value="GFS36021.1"/>
    <property type="molecule type" value="Genomic_DNA"/>
</dbReference>
<feature type="signal peptide" evidence="1">
    <location>
        <begin position="1"/>
        <end position="20"/>
    </location>
</feature>
<sequence>MYSFLLLLGIICSSASLANLERSNTWSSRAKFIENRLQKRSISTSKRESCQKPDIKNIKSQSSNELWWLLQINSAWFQVFP</sequence>
<evidence type="ECO:0000313" key="2">
    <source>
        <dbReference type="EMBL" id="GFS36021.1"/>
    </source>
</evidence>
<feature type="chain" id="PRO_5036481965" evidence="1">
    <location>
        <begin position="21"/>
        <end position="81"/>
    </location>
</feature>
<reference evidence="2" key="1">
    <citation type="submission" date="2020-08" db="EMBL/GenBank/DDBJ databases">
        <title>Multicomponent nature underlies the extraordinary mechanical properties of spider dragline silk.</title>
        <authorList>
            <person name="Kono N."/>
            <person name="Nakamura H."/>
            <person name="Mori M."/>
            <person name="Yoshida Y."/>
            <person name="Ohtoshi R."/>
            <person name="Malay A.D."/>
            <person name="Moran D.A.P."/>
            <person name="Tomita M."/>
            <person name="Numata K."/>
            <person name="Arakawa K."/>
        </authorList>
    </citation>
    <scope>NUCLEOTIDE SEQUENCE</scope>
</reference>
<proteinExistence type="predicted"/>
<organism evidence="2 3">
    <name type="scientific">Trichonephila inaurata madagascariensis</name>
    <dbReference type="NCBI Taxonomy" id="2747483"/>
    <lineage>
        <taxon>Eukaryota</taxon>
        <taxon>Metazoa</taxon>
        <taxon>Ecdysozoa</taxon>
        <taxon>Arthropoda</taxon>
        <taxon>Chelicerata</taxon>
        <taxon>Arachnida</taxon>
        <taxon>Araneae</taxon>
        <taxon>Araneomorphae</taxon>
        <taxon>Entelegynae</taxon>
        <taxon>Araneoidea</taxon>
        <taxon>Nephilidae</taxon>
        <taxon>Trichonephila</taxon>
        <taxon>Trichonephila inaurata</taxon>
    </lineage>
</organism>
<dbReference type="AlphaFoldDB" id="A0A8X6I8X4"/>
<evidence type="ECO:0000313" key="3">
    <source>
        <dbReference type="Proteomes" id="UP000886998"/>
    </source>
</evidence>
<protein>
    <submittedName>
        <fullName evidence="2">Uncharacterized protein</fullName>
    </submittedName>
</protein>
<keyword evidence="1" id="KW-0732">Signal</keyword>
<comment type="caution">
    <text evidence="2">The sequence shown here is derived from an EMBL/GenBank/DDBJ whole genome shotgun (WGS) entry which is preliminary data.</text>
</comment>
<dbReference type="Proteomes" id="UP000886998">
    <property type="component" value="Unassembled WGS sequence"/>
</dbReference>
<gene>
    <name evidence="2" type="ORF">TNIN_450661</name>
</gene>
<evidence type="ECO:0000256" key="1">
    <source>
        <dbReference type="SAM" id="SignalP"/>
    </source>
</evidence>
<accession>A0A8X6I8X4</accession>
<name>A0A8X6I8X4_9ARAC</name>
<keyword evidence="3" id="KW-1185">Reference proteome</keyword>